<accession>X0U1T2</accession>
<name>X0U1T2_9ZZZZ</name>
<evidence type="ECO:0000313" key="2">
    <source>
        <dbReference type="EMBL" id="GAF99748.1"/>
    </source>
</evidence>
<feature type="non-terminal residue" evidence="2">
    <location>
        <position position="58"/>
    </location>
</feature>
<evidence type="ECO:0000259" key="1">
    <source>
        <dbReference type="PROSITE" id="PS51379"/>
    </source>
</evidence>
<dbReference type="EMBL" id="BARS01028875">
    <property type="protein sequence ID" value="GAF99748.1"/>
    <property type="molecule type" value="Genomic_DNA"/>
</dbReference>
<reference evidence="2" key="1">
    <citation type="journal article" date="2014" name="Front. Microbiol.">
        <title>High frequency of phylogenetically diverse reductive dehalogenase-homologous genes in deep subseafloor sedimentary metagenomes.</title>
        <authorList>
            <person name="Kawai M."/>
            <person name="Futagami T."/>
            <person name="Toyoda A."/>
            <person name="Takaki Y."/>
            <person name="Nishi S."/>
            <person name="Hori S."/>
            <person name="Arai W."/>
            <person name="Tsubouchi T."/>
            <person name="Morono Y."/>
            <person name="Uchiyama I."/>
            <person name="Ito T."/>
            <person name="Fujiyama A."/>
            <person name="Inagaki F."/>
            <person name="Takami H."/>
        </authorList>
    </citation>
    <scope>NUCLEOTIDE SEQUENCE</scope>
    <source>
        <strain evidence="2">Expedition CK06-06</strain>
    </source>
</reference>
<comment type="caution">
    <text evidence="2">The sequence shown here is derived from an EMBL/GenBank/DDBJ whole genome shotgun (WGS) entry which is preliminary data.</text>
</comment>
<dbReference type="InterPro" id="IPR017896">
    <property type="entry name" value="4Fe4S_Fe-S-bd"/>
</dbReference>
<proteinExistence type="predicted"/>
<dbReference type="AlphaFoldDB" id="X0U1T2"/>
<sequence>MATIQADSKKALTVKPNVFKTIKKFGAFDVSACFSCGQCTVTCPLSVSGNEFPRKMIR</sequence>
<gene>
    <name evidence="2" type="ORF">S01H1_45214</name>
</gene>
<organism evidence="2">
    <name type="scientific">marine sediment metagenome</name>
    <dbReference type="NCBI Taxonomy" id="412755"/>
    <lineage>
        <taxon>unclassified sequences</taxon>
        <taxon>metagenomes</taxon>
        <taxon>ecological metagenomes</taxon>
    </lineage>
</organism>
<dbReference type="PROSITE" id="PS51379">
    <property type="entry name" value="4FE4S_FER_2"/>
    <property type="match status" value="1"/>
</dbReference>
<protein>
    <recommendedName>
        <fullName evidence="1">4Fe-4S ferredoxin-type domain-containing protein</fullName>
    </recommendedName>
</protein>
<feature type="domain" description="4Fe-4S ferredoxin-type" evidence="1">
    <location>
        <begin position="24"/>
        <end position="53"/>
    </location>
</feature>